<evidence type="ECO:0000256" key="1">
    <source>
        <dbReference type="SAM" id="MobiDB-lite"/>
    </source>
</evidence>
<evidence type="ECO:0000256" key="2">
    <source>
        <dbReference type="SAM" id="Phobius"/>
    </source>
</evidence>
<dbReference type="PANTHER" id="PTHR36369:SF1">
    <property type="entry name" value="TRANSMEMBRANE PROTEIN"/>
    <property type="match status" value="1"/>
</dbReference>
<keyword evidence="2" id="KW-0472">Membrane</keyword>
<dbReference type="EMBL" id="JAFEMO010000003">
    <property type="protein sequence ID" value="KAH7574520.1"/>
    <property type="molecule type" value="Genomic_DNA"/>
</dbReference>
<gene>
    <name evidence="3" type="ORF">JRO89_XS03G0306500</name>
</gene>
<dbReference type="PANTHER" id="PTHR36369">
    <property type="entry name" value="TRANSMEMBRANE PROTEIN"/>
    <property type="match status" value="1"/>
</dbReference>
<keyword evidence="4" id="KW-1185">Reference proteome</keyword>
<feature type="region of interest" description="Disordered" evidence="1">
    <location>
        <begin position="54"/>
        <end position="74"/>
    </location>
</feature>
<comment type="caution">
    <text evidence="3">The sequence shown here is derived from an EMBL/GenBank/DDBJ whole genome shotgun (WGS) entry which is preliminary data.</text>
</comment>
<keyword evidence="2" id="KW-1133">Transmembrane helix</keyword>
<accession>A0ABQ8ICX7</accession>
<dbReference type="Proteomes" id="UP000827721">
    <property type="component" value="Unassembled WGS sequence"/>
</dbReference>
<reference evidence="3 4" key="1">
    <citation type="submission" date="2021-02" db="EMBL/GenBank/DDBJ databases">
        <title>Plant Genome Project.</title>
        <authorList>
            <person name="Zhang R.-G."/>
        </authorList>
    </citation>
    <scope>NUCLEOTIDE SEQUENCE [LARGE SCALE GENOMIC DNA]</scope>
    <source>
        <tissue evidence="3">Leaves</tissue>
    </source>
</reference>
<organism evidence="3 4">
    <name type="scientific">Xanthoceras sorbifolium</name>
    <dbReference type="NCBI Taxonomy" id="99658"/>
    <lineage>
        <taxon>Eukaryota</taxon>
        <taxon>Viridiplantae</taxon>
        <taxon>Streptophyta</taxon>
        <taxon>Embryophyta</taxon>
        <taxon>Tracheophyta</taxon>
        <taxon>Spermatophyta</taxon>
        <taxon>Magnoliopsida</taxon>
        <taxon>eudicotyledons</taxon>
        <taxon>Gunneridae</taxon>
        <taxon>Pentapetalae</taxon>
        <taxon>rosids</taxon>
        <taxon>malvids</taxon>
        <taxon>Sapindales</taxon>
        <taxon>Sapindaceae</taxon>
        <taxon>Xanthoceroideae</taxon>
        <taxon>Xanthoceras</taxon>
    </lineage>
</organism>
<proteinExistence type="predicted"/>
<evidence type="ECO:0000313" key="4">
    <source>
        <dbReference type="Proteomes" id="UP000827721"/>
    </source>
</evidence>
<sequence length="187" mass="21009">MTQIMNALESPLEALAFNYLSFGILTVVNNLWTWVAVITAAVSFWRIKTAGATSYSPKPEVQPRNDPSATGSRPVPEIISSADSVFELPAPAAASDTVRSSSSAVLRDVKDGGETKGKFTLYYHEKEEESRESEDGELTVVKEWGEECRDGCEEWWERVMRVRVVDMGWHRYQDLTVIDGNIVRFWG</sequence>
<keyword evidence="2" id="KW-0812">Transmembrane</keyword>
<feature type="transmembrane region" description="Helical" evidence="2">
    <location>
        <begin position="20"/>
        <end position="45"/>
    </location>
</feature>
<protein>
    <submittedName>
        <fullName evidence="3">Uncharacterized protein</fullName>
    </submittedName>
</protein>
<name>A0ABQ8ICX7_9ROSI</name>
<evidence type="ECO:0000313" key="3">
    <source>
        <dbReference type="EMBL" id="KAH7574520.1"/>
    </source>
</evidence>